<proteinExistence type="evidence at transcript level"/>
<dbReference type="Pfam" id="PF07876">
    <property type="entry name" value="Dabb"/>
    <property type="match status" value="2"/>
</dbReference>
<dbReference type="AlphaFoldDB" id="B8LN00"/>
<comment type="subunit">
    <text evidence="1">Homodimer.</text>
</comment>
<dbReference type="PANTHER" id="PTHR33178:SF3">
    <property type="entry name" value="STRESS-RESPONSE A_B BARREL DOMAIN-CONTAINING PROTEIN UP3"/>
    <property type="match status" value="1"/>
</dbReference>
<sequence length="316" mass="35435">MLSPYVNSNLIQSLTTMDTHVFRSSYNFVGHAYLQPLTISPFRSSYIFAGDAYLQPLTISPFGSPYPKTSRNQRGNWVFPKRISRPTSFSAKFSAIMDSLPSKVVEHVVFFNIKESTPPEKVNAMISALQGLKSLDQVLELTAGPALRFSSGTYKYTHALHSRYKDKQSLAEYCAHPQHVNVGNEFVLPIVDDLLALDWEADLGEPMMPFYGAIRIAVLKPKEGLADPQRFELVEILSGYKDIIPSVGQVSFGQNFSLAWAKGFTWGFLSLFPGVKELEELNTNEEHAKIQNEKVLPQMENFVVIEYITSPNSANL</sequence>
<name>B8LN00_PICSI</name>
<feature type="domain" description="Stress-response A/B barrel" evidence="2">
    <location>
        <begin position="213"/>
        <end position="307"/>
    </location>
</feature>
<feature type="domain" description="Stress-response A/B barrel" evidence="2">
    <location>
        <begin position="105"/>
        <end position="199"/>
    </location>
</feature>
<dbReference type="InterPro" id="IPR011008">
    <property type="entry name" value="Dimeric_a/b-barrel"/>
</dbReference>
<accession>B8LN00</accession>
<dbReference type="SMART" id="SM00886">
    <property type="entry name" value="Dabb"/>
    <property type="match status" value="2"/>
</dbReference>
<evidence type="ECO:0000259" key="2">
    <source>
        <dbReference type="PROSITE" id="PS51502"/>
    </source>
</evidence>
<dbReference type="SUPFAM" id="SSF54909">
    <property type="entry name" value="Dimeric alpha+beta barrel"/>
    <property type="match status" value="2"/>
</dbReference>
<dbReference type="PROSITE" id="PS51502">
    <property type="entry name" value="S_R_A_B_BARREL"/>
    <property type="match status" value="2"/>
</dbReference>
<dbReference type="InterPro" id="IPR013097">
    <property type="entry name" value="Dabb"/>
</dbReference>
<organism evidence="3">
    <name type="scientific">Picea sitchensis</name>
    <name type="common">Sitka spruce</name>
    <name type="synonym">Pinus sitchensis</name>
    <dbReference type="NCBI Taxonomy" id="3332"/>
    <lineage>
        <taxon>Eukaryota</taxon>
        <taxon>Viridiplantae</taxon>
        <taxon>Streptophyta</taxon>
        <taxon>Embryophyta</taxon>
        <taxon>Tracheophyta</taxon>
        <taxon>Spermatophyta</taxon>
        <taxon>Pinopsida</taxon>
        <taxon>Pinidae</taxon>
        <taxon>Conifers I</taxon>
        <taxon>Pinales</taxon>
        <taxon>Pinaceae</taxon>
        <taxon>Picea</taxon>
    </lineage>
</organism>
<protein>
    <recommendedName>
        <fullName evidence="2">Stress-response A/B barrel domain-containing protein</fullName>
    </recommendedName>
</protein>
<evidence type="ECO:0000256" key="1">
    <source>
        <dbReference type="ARBA" id="ARBA00011738"/>
    </source>
</evidence>
<dbReference type="EMBL" id="EF677184">
    <property type="protein sequence ID" value="ABR17030.1"/>
    <property type="molecule type" value="mRNA"/>
</dbReference>
<dbReference type="Gene3D" id="3.30.70.100">
    <property type="match status" value="2"/>
</dbReference>
<evidence type="ECO:0000313" key="3">
    <source>
        <dbReference type="EMBL" id="ABR17030.1"/>
    </source>
</evidence>
<reference evidence="3" key="1">
    <citation type="submission" date="2007-06" db="EMBL/GenBank/DDBJ databases">
        <title>Full length cDNA sequences from Sitka Spruce (Picea sitchensis).</title>
        <authorList>
            <person name="Ralph S.G."/>
            <person name="Chun H.E."/>
            <person name="Liao N."/>
            <person name="Ali J."/>
            <person name="Reid K."/>
            <person name="Kolosova N."/>
            <person name="Cooper N."/>
            <person name="Cullis C."/>
            <person name="Jancsik S."/>
            <person name="Moore R."/>
            <person name="Mayo M."/>
            <person name="Wagner S."/>
            <person name="Holt R.A."/>
            <person name="Jones S.J.M."/>
            <person name="Marra M.A."/>
            <person name="Ritland C.E."/>
            <person name="Ritland K."/>
            <person name="Bohlmann J."/>
        </authorList>
    </citation>
    <scope>NUCLEOTIDE SEQUENCE</scope>
    <source>
        <tissue evidence="3">Green portion of the leader tissue</tissue>
    </source>
</reference>
<dbReference type="PANTHER" id="PTHR33178">
    <property type="match status" value="1"/>
</dbReference>
<dbReference type="InterPro" id="IPR044662">
    <property type="entry name" value="HS1/DABB1-like"/>
</dbReference>